<dbReference type="OrthoDB" id="5291002at2"/>
<keyword evidence="1" id="KW-0812">Transmembrane</keyword>
<feature type="transmembrane region" description="Helical" evidence="1">
    <location>
        <begin position="106"/>
        <end position="128"/>
    </location>
</feature>
<evidence type="ECO:0000313" key="4">
    <source>
        <dbReference type="Proteomes" id="UP000010074"/>
    </source>
</evidence>
<gene>
    <name evidence="3" type="ORF">Bdt_1083</name>
</gene>
<keyword evidence="1" id="KW-1133">Transmembrane helix</keyword>
<evidence type="ECO:0000256" key="2">
    <source>
        <dbReference type="SAM" id="SignalP"/>
    </source>
</evidence>
<feature type="chain" id="PRO_5003913866" evidence="2">
    <location>
        <begin position="23"/>
        <end position="271"/>
    </location>
</feature>
<dbReference type="HOGENOM" id="CLU_1025506_0_0_7"/>
<accession>K7YT27</accession>
<proteinExistence type="predicted"/>
<dbReference type="Proteomes" id="UP000010074">
    <property type="component" value="Chromosome"/>
</dbReference>
<sequence length="271" mass="27840">MKKRAIALTVATAISAQSIAFAQATDRTAGIGSQAVAQAKMNMAQIQSDLLSLDQSLDQIAKSISERDNKGRVANAAAVAGATIGLGLTALSYASKSRHGEGGSGIIALFAVLSASAVSVVAAGSGGIGSIQKRGAVASTTDLEKQIEQTQEQIRTELNNSPDKISVGLANELFQSLDDLKGSLAAYQKDETTTARGLVASHLSQAMGAAMTVYGLSLKSNSPLVNIGVVMMSAGNIARVVQGISDSQAELVLQEITHTRSSLRQAAEALN</sequence>
<dbReference type="RefSeq" id="WP_015090249.1">
    <property type="nucleotide sequence ID" value="NC_019567.1"/>
</dbReference>
<dbReference type="KEGG" id="bbat:Bdt_1083"/>
<evidence type="ECO:0000256" key="1">
    <source>
        <dbReference type="SAM" id="Phobius"/>
    </source>
</evidence>
<keyword evidence="2" id="KW-0732">Signal</keyword>
<feature type="signal peptide" evidence="2">
    <location>
        <begin position="1"/>
        <end position="22"/>
    </location>
</feature>
<keyword evidence="1" id="KW-0472">Membrane</keyword>
<name>K7YT27_BDEBC</name>
<feature type="transmembrane region" description="Helical" evidence="1">
    <location>
        <begin position="73"/>
        <end position="94"/>
    </location>
</feature>
<organism evidence="3 4">
    <name type="scientific">Bdellovibrio bacteriovorus str. Tiberius</name>
    <dbReference type="NCBI Taxonomy" id="1069642"/>
    <lineage>
        <taxon>Bacteria</taxon>
        <taxon>Pseudomonadati</taxon>
        <taxon>Bdellovibrionota</taxon>
        <taxon>Bdellovibrionia</taxon>
        <taxon>Bdellovibrionales</taxon>
        <taxon>Pseudobdellovibrionaceae</taxon>
        <taxon>Bdellovibrio</taxon>
    </lineage>
</organism>
<dbReference type="AlphaFoldDB" id="K7YT27"/>
<reference evidence="3 4" key="1">
    <citation type="journal article" date="2012" name="BMC Genomics">
        <title>Genome analysis of a simultaneously predatory and prey-independent, novel Bdellovibrio bacteriovorus from the River Tiber, supports in silico predictions of both ancient and recent lateral gene transfer from diverse bacteria.</title>
        <authorList>
            <person name="Hobley L."/>
            <person name="Lerner T.R."/>
            <person name="Williams L.E."/>
            <person name="Lambert C."/>
            <person name="Till R."/>
            <person name="Milner D.S."/>
            <person name="Basford S.M."/>
            <person name="Capeness M.J."/>
            <person name="Fenton A.K."/>
            <person name="Atterbury R.J."/>
            <person name="Harris M.A."/>
            <person name="Sockett R.E."/>
        </authorList>
    </citation>
    <scope>NUCLEOTIDE SEQUENCE [LARGE SCALE GENOMIC DNA]</scope>
    <source>
        <strain evidence="3 4">Tiberius</strain>
    </source>
</reference>
<evidence type="ECO:0000313" key="3">
    <source>
        <dbReference type="EMBL" id="AFY00783.1"/>
    </source>
</evidence>
<protein>
    <submittedName>
        <fullName evidence="3">Uncharacterized protein</fullName>
    </submittedName>
</protein>
<dbReference type="PATRIC" id="fig|1069642.3.peg.1068"/>
<dbReference type="EMBL" id="CP002930">
    <property type="protein sequence ID" value="AFY00783.1"/>
    <property type="molecule type" value="Genomic_DNA"/>
</dbReference>